<accession>A0AA90GV37</accession>
<protein>
    <submittedName>
        <fullName evidence="5">FtsK/SpoIIIE domain-containing protein</fullName>
    </submittedName>
</protein>
<evidence type="ECO:0000256" key="1">
    <source>
        <dbReference type="PROSITE-ProRule" id="PRU00289"/>
    </source>
</evidence>
<reference evidence="5" key="1">
    <citation type="submission" date="2023-05" db="EMBL/GenBank/DDBJ databases">
        <title>Streptantibioticus silvisoli sp. nov., acidotolerant actinomycetes 1 from pine litter.</title>
        <authorList>
            <person name="Swiecimska M."/>
            <person name="Golinska P."/>
            <person name="Sangal V."/>
            <person name="Wachnowicz B."/>
            <person name="Goodfellow M."/>
        </authorList>
    </citation>
    <scope>NUCLEOTIDE SEQUENCE</scope>
    <source>
        <strain evidence="5">SL13</strain>
    </source>
</reference>
<evidence type="ECO:0000256" key="2">
    <source>
        <dbReference type="SAM" id="MobiDB-lite"/>
    </source>
</evidence>
<feature type="domain" description="FtsK" evidence="4">
    <location>
        <begin position="351"/>
        <end position="555"/>
    </location>
</feature>
<evidence type="ECO:0000313" key="5">
    <source>
        <dbReference type="EMBL" id="MDI5968628.1"/>
    </source>
</evidence>
<dbReference type="GO" id="GO:0003677">
    <property type="term" value="F:DNA binding"/>
    <property type="evidence" value="ECO:0007669"/>
    <property type="project" value="InterPro"/>
</dbReference>
<dbReference type="Gene3D" id="3.40.50.300">
    <property type="entry name" value="P-loop containing nucleotide triphosphate hydrolases"/>
    <property type="match status" value="1"/>
</dbReference>
<evidence type="ECO:0000256" key="3">
    <source>
        <dbReference type="SAM" id="Phobius"/>
    </source>
</evidence>
<evidence type="ECO:0000259" key="4">
    <source>
        <dbReference type="PROSITE" id="PS50901"/>
    </source>
</evidence>
<sequence>MTDAAPEPPTLGTVHHLADHRRTPTADPINLVKPITPTAEALTGTVLPPQGDAVDRPDNPLADWLTVPDLPILPPWARSAAALKANAGAAARLAGYHAGFHSVRLPKYGVRVTWLAAKGTWRVTVRLWPVLTCHEHTKVVRALAAQLAAKETGPELALAHRTAHRARTVARRWRFGTATAAAAGAGMALMVASAPVLVTVSAILLGLLAVVGRKDADVPLLDRADVPLRLDLSAQQLNEALRAAGLLKAGKGDDEGPRVACVMGPVRDGKGWACIFDLPRGGGKTASDVLAKREVLAQELGVDEIQLIMSRVRAAKGGNAGRVSLWVADDDPYLADPTPSPLAKLERFSIWDPIPFGQDARGNRITVPVIWQSMFFGGLPRRGKTFTQRIMTAAGLLDPWVRHYVADFKGGQDWMGMKHVAHRLVLGAEDDAIEAFKAMLKELLAEMERRFALFRGLPTSICPEGKLTPAIVEKYGMPFIFLTVDELQEAFLAMDDKAREEVVDDLGRIARRGPAAGFISNYASQRPDAKSVPTKLREIITIRCCTQVTDKTSSDMVLGSGKAAMGADASLLSEDHKGVTVLVTGPASHATVKNDLLTTAEFNAMCLRGRALREAIGQITGDAAGDITAVADSAGIVIAPVLSDCLDAMRHSDRMHTVDLLARLVNADEDRYGDWDGDKLAAELEAAGVERTSKQVKINGSNRAGYRRADLEAAVPAELLLSARATDPAGGPAGGPETNAAGEG</sequence>
<organism evidence="5">
    <name type="scientific">Streptantibioticus silvisoli</name>
    <dbReference type="NCBI Taxonomy" id="2705255"/>
    <lineage>
        <taxon>Bacteria</taxon>
        <taxon>Bacillati</taxon>
        <taxon>Actinomycetota</taxon>
        <taxon>Actinomycetes</taxon>
        <taxon>Kitasatosporales</taxon>
        <taxon>Streptomycetaceae</taxon>
        <taxon>Streptantibioticus</taxon>
    </lineage>
</organism>
<feature type="transmembrane region" description="Helical" evidence="3">
    <location>
        <begin position="181"/>
        <end position="211"/>
    </location>
</feature>
<dbReference type="InterPro" id="IPR027417">
    <property type="entry name" value="P-loop_NTPase"/>
</dbReference>
<keyword evidence="1" id="KW-0547">Nucleotide-binding</keyword>
<keyword evidence="3" id="KW-0812">Transmembrane</keyword>
<feature type="binding site" evidence="1">
    <location>
        <begin position="378"/>
        <end position="385"/>
    </location>
    <ligand>
        <name>ATP</name>
        <dbReference type="ChEBI" id="CHEBI:30616"/>
    </ligand>
</feature>
<name>A0AA90GV37_9ACTN</name>
<dbReference type="PROSITE" id="PS50901">
    <property type="entry name" value="FTSK"/>
    <property type="match status" value="1"/>
</dbReference>
<dbReference type="EMBL" id="JABXJJ020000004">
    <property type="protein sequence ID" value="MDI5968628.1"/>
    <property type="molecule type" value="Genomic_DNA"/>
</dbReference>
<dbReference type="InterPro" id="IPR002543">
    <property type="entry name" value="FtsK_dom"/>
</dbReference>
<dbReference type="RefSeq" id="WP_271312937.1">
    <property type="nucleotide sequence ID" value="NZ_JABXJJ020000004.1"/>
</dbReference>
<keyword evidence="1" id="KW-0067">ATP-binding</keyword>
<comment type="caution">
    <text evidence="5">The sequence shown here is derived from an EMBL/GenBank/DDBJ whole genome shotgun (WGS) entry which is preliminary data.</text>
</comment>
<feature type="region of interest" description="Disordered" evidence="2">
    <location>
        <begin position="724"/>
        <end position="744"/>
    </location>
</feature>
<feature type="region of interest" description="Disordered" evidence="2">
    <location>
        <begin position="1"/>
        <end position="26"/>
    </location>
</feature>
<gene>
    <name evidence="5" type="ORF">POF50_004585</name>
</gene>
<proteinExistence type="predicted"/>
<dbReference type="AlphaFoldDB" id="A0AA90GV37"/>
<keyword evidence="3" id="KW-1133">Transmembrane helix</keyword>
<keyword evidence="3" id="KW-0472">Membrane</keyword>
<dbReference type="GO" id="GO:0005524">
    <property type="term" value="F:ATP binding"/>
    <property type="evidence" value="ECO:0007669"/>
    <property type="project" value="UniProtKB-UniRule"/>
</dbReference>